<reference evidence="2 3" key="1">
    <citation type="journal article" date="2024" name="Nat. Commun.">
        <title>Phylogenomics reveals the evolutionary origins of lichenization in chlorophyte algae.</title>
        <authorList>
            <person name="Puginier C."/>
            <person name="Libourel C."/>
            <person name="Otte J."/>
            <person name="Skaloud P."/>
            <person name="Haon M."/>
            <person name="Grisel S."/>
            <person name="Petersen M."/>
            <person name="Berrin J.G."/>
            <person name="Delaux P.M."/>
            <person name="Dal Grande F."/>
            <person name="Keller J."/>
        </authorList>
    </citation>
    <scope>NUCLEOTIDE SEQUENCE [LARGE SCALE GENOMIC DNA]</scope>
    <source>
        <strain evidence="2 3">SAG 2036</strain>
    </source>
</reference>
<organism evidence="2 3">
    <name type="scientific">Symbiochloris irregularis</name>
    <dbReference type="NCBI Taxonomy" id="706552"/>
    <lineage>
        <taxon>Eukaryota</taxon>
        <taxon>Viridiplantae</taxon>
        <taxon>Chlorophyta</taxon>
        <taxon>core chlorophytes</taxon>
        <taxon>Trebouxiophyceae</taxon>
        <taxon>Trebouxiales</taxon>
        <taxon>Trebouxiaceae</taxon>
        <taxon>Symbiochloris</taxon>
    </lineage>
</organism>
<evidence type="ECO:0000313" key="2">
    <source>
        <dbReference type="EMBL" id="KAK9794920.1"/>
    </source>
</evidence>
<dbReference type="EMBL" id="JALJOQ010000134">
    <property type="protein sequence ID" value="KAK9794920.1"/>
    <property type="molecule type" value="Genomic_DNA"/>
</dbReference>
<accession>A0AAW1NU88</accession>
<comment type="caution">
    <text evidence="2">The sequence shown here is derived from an EMBL/GenBank/DDBJ whole genome shotgun (WGS) entry which is preliminary data.</text>
</comment>
<evidence type="ECO:0000313" key="3">
    <source>
        <dbReference type="Proteomes" id="UP001465755"/>
    </source>
</evidence>
<gene>
    <name evidence="2" type="ORF">WJX73_007928</name>
</gene>
<feature type="region of interest" description="Disordered" evidence="1">
    <location>
        <begin position="340"/>
        <end position="363"/>
    </location>
</feature>
<feature type="compositionally biased region" description="Polar residues" evidence="1">
    <location>
        <begin position="347"/>
        <end position="357"/>
    </location>
</feature>
<proteinExistence type="predicted"/>
<name>A0AAW1NU88_9CHLO</name>
<dbReference type="Gene3D" id="1.10.10.60">
    <property type="entry name" value="Homeodomain-like"/>
    <property type="match status" value="1"/>
</dbReference>
<sequence>MFTEDMSGQQFQQSFAVWTAEAAAAGIDSLVEGVQDPEEALFKSLLALESDSEESQSILFPEPSVNLDKVVGAELPHWDLSTPEACTSSNTAASNSSFSAGVTAAAATTLLSQDSCINSHGSGNSQDTHVDTSCFFSKPGELADNIEAGSRCKRQKILWTADLHTHFCRILETLGPNATPEQVFEALGGASTHRVSLSDLAAHLQAHRDQQRHADAAAALSMQAAATSAAAIAAGMAGMTPPVIAPPPINPFDLQSYLPGMFPMAPAGLMPPRQVGMPGYAPEAAFVQPQSLPMMGGVPLLPALGQTPVYPFVGPIPLPPISMMGALGMPPQGPPLMPMIPTPNPPQASSGAPQQASLKGPAPETIQQAIADVMQQSSQATAPLGLKLDAAALVSAWNSRQTT</sequence>
<protein>
    <submittedName>
        <fullName evidence="2">Uncharacterized protein</fullName>
    </submittedName>
</protein>
<keyword evidence="3" id="KW-1185">Reference proteome</keyword>
<evidence type="ECO:0000256" key="1">
    <source>
        <dbReference type="SAM" id="MobiDB-lite"/>
    </source>
</evidence>
<dbReference type="AlphaFoldDB" id="A0AAW1NU88"/>
<dbReference type="Proteomes" id="UP001465755">
    <property type="component" value="Unassembled WGS sequence"/>
</dbReference>